<feature type="signal peptide" evidence="5">
    <location>
        <begin position="1"/>
        <end position="23"/>
    </location>
</feature>
<dbReference type="Proteomes" id="UP000033047">
    <property type="component" value="Unassembled WGS sequence"/>
</dbReference>
<comment type="subcellular location">
    <subcellularLocation>
        <location evidence="1">Fimbrium</location>
    </subcellularLocation>
</comment>
<dbReference type="Pfam" id="PF06321">
    <property type="entry name" value="P_gingi_FimA"/>
    <property type="match status" value="1"/>
</dbReference>
<dbReference type="PATRIC" id="fig|927665.4.peg.4051"/>
<evidence type="ECO:0000256" key="2">
    <source>
        <dbReference type="ARBA" id="ARBA00006011"/>
    </source>
</evidence>
<dbReference type="STRING" id="927665.HMPREF1535_03943"/>
<sequence>MKTINITPFLLALSLLVSCSSDSDDGPEVVVPQDATLTMAIAPGSILTKAAKSETPETKNGEKKINNICAALFKADGSLLTTAYVDYKDIPTETTPDTIRISAKSDTPYTYVILVNVGNQSFSNLDDLKSKTYDLENIKVDNLPMCSRFMTITDQMLKPGANYWGPDKAFPNKPTGAGSLSEEAVNVYRTASRIDLEQISVSWSGDNAADLKEANARFHLKRIYVIDAKNATCLADHSSTDASVELTGEGRTFLHGREAGENYFSGLDLFPAVGENPVVIDADNSYVPANKWQCYVTENTETSNPTTLILKGDILEGDTPILSDRYFFIRLENMKGTDANNTEHLLAGVIRNYVIRISATITGKGSGDEEYKENAYVRVTVTPEEWSVETQHEDVN</sequence>
<evidence type="ECO:0000256" key="1">
    <source>
        <dbReference type="ARBA" id="ARBA00004561"/>
    </source>
</evidence>
<dbReference type="InterPro" id="IPR029141">
    <property type="entry name" value="FimA_N"/>
</dbReference>
<evidence type="ECO:0000256" key="5">
    <source>
        <dbReference type="SAM" id="SignalP"/>
    </source>
</evidence>
<keyword evidence="3 5" id="KW-0732">Signal</keyword>
<dbReference type="HOGENOM" id="CLU_681237_0_0_10"/>
<protein>
    <recommendedName>
        <fullName evidence="6">Major fimbrial subunit protein N-terminal domain-containing protein</fullName>
    </recommendedName>
</protein>
<dbReference type="EMBL" id="AQHV01000021">
    <property type="protein sequence ID" value="KKB48714.1"/>
    <property type="molecule type" value="Genomic_DNA"/>
</dbReference>
<evidence type="ECO:0000313" key="7">
    <source>
        <dbReference type="EMBL" id="KKB48714.1"/>
    </source>
</evidence>
<reference evidence="7 8" key="1">
    <citation type="submission" date="2013-04" db="EMBL/GenBank/DDBJ databases">
        <title>The Genome Sequence of Parabacteroides goldsteinii DSM 19448.</title>
        <authorList>
            <consortium name="The Broad Institute Genomics Platform"/>
            <person name="Earl A."/>
            <person name="Ward D."/>
            <person name="Feldgarden M."/>
            <person name="Gevers D."/>
            <person name="Martens E."/>
            <person name="Sakamoto M."/>
            <person name="Benno Y."/>
            <person name="Song Y."/>
            <person name="Liu C."/>
            <person name="Lee J."/>
            <person name="Bolanos M."/>
            <person name="Vaisanen M.L."/>
            <person name="Finegold S.M."/>
            <person name="Walker B."/>
            <person name="Young S."/>
            <person name="Zeng Q."/>
            <person name="Gargeya S."/>
            <person name="Fitzgerald M."/>
            <person name="Haas B."/>
            <person name="Abouelleil A."/>
            <person name="Allen A.W."/>
            <person name="Alvarado L."/>
            <person name="Arachchi H.M."/>
            <person name="Berlin A.M."/>
            <person name="Chapman S.B."/>
            <person name="Gainer-Dewar J."/>
            <person name="Goldberg J."/>
            <person name="Griggs A."/>
            <person name="Gujja S."/>
            <person name="Hansen M."/>
            <person name="Howarth C."/>
            <person name="Imamovic A."/>
            <person name="Ireland A."/>
            <person name="Larimer J."/>
            <person name="McCowan C."/>
            <person name="Murphy C."/>
            <person name="Pearson M."/>
            <person name="Poon T.W."/>
            <person name="Priest M."/>
            <person name="Roberts A."/>
            <person name="Saif S."/>
            <person name="Shea T."/>
            <person name="Sisk P."/>
            <person name="Sykes S."/>
            <person name="Wortman J."/>
            <person name="Nusbaum C."/>
            <person name="Birren B."/>
        </authorList>
    </citation>
    <scope>NUCLEOTIDE SEQUENCE [LARGE SCALE GENOMIC DNA]</scope>
    <source>
        <strain evidence="7 8">DSM 19448</strain>
    </source>
</reference>
<evidence type="ECO:0000256" key="3">
    <source>
        <dbReference type="ARBA" id="ARBA00022729"/>
    </source>
</evidence>
<evidence type="ECO:0000259" key="6">
    <source>
        <dbReference type="Pfam" id="PF06321"/>
    </source>
</evidence>
<feature type="domain" description="Major fimbrial subunit protein N-terminal" evidence="6">
    <location>
        <begin position="35"/>
        <end position="176"/>
    </location>
</feature>
<dbReference type="Gene3D" id="2.60.40.2580">
    <property type="match status" value="1"/>
</dbReference>
<dbReference type="PROSITE" id="PS51257">
    <property type="entry name" value="PROKAR_LIPOPROTEIN"/>
    <property type="match status" value="1"/>
</dbReference>
<feature type="chain" id="PRO_5002488827" description="Major fimbrial subunit protein N-terminal domain-containing protein" evidence="5">
    <location>
        <begin position="24"/>
        <end position="396"/>
    </location>
</feature>
<comment type="similarity">
    <text evidence="2">Belongs to the bacteroidetes fimbrillin superfamily. FimA/Mfa1 family.</text>
</comment>
<proteinExistence type="inferred from homology"/>
<accession>A0A0F5IT25</accession>
<keyword evidence="4" id="KW-0281">Fimbrium</keyword>
<dbReference type="GO" id="GO:0009289">
    <property type="term" value="C:pilus"/>
    <property type="evidence" value="ECO:0007669"/>
    <property type="project" value="UniProtKB-SubCell"/>
</dbReference>
<dbReference type="AlphaFoldDB" id="A0A0F5IT25"/>
<gene>
    <name evidence="7" type="ORF">HMPREF1535_03943</name>
</gene>
<name>A0A0F5IT25_9BACT</name>
<evidence type="ECO:0000313" key="8">
    <source>
        <dbReference type="Proteomes" id="UP000033047"/>
    </source>
</evidence>
<evidence type="ECO:0000256" key="4">
    <source>
        <dbReference type="ARBA" id="ARBA00023263"/>
    </source>
</evidence>
<dbReference type="Gene3D" id="2.60.40.3690">
    <property type="match status" value="1"/>
</dbReference>
<comment type="caution">
    <text evidence="7">The sequence shown here is derived from an EMBL/GenBank/DDBJ whole genome shotgun (WGS) entry which is preliminary data.</text>
</comment>
<organism evidence="7 8">
    <name type="scientific">Parabacteroides goldsteinii DSM 19448 = WAL 12034</name>
    <dbReference type="NCBI Taxonomy" id="927665"/>
    <lineage>
        <taxon>Bacteria</taxon>
        <taxon>Pseudomonadati</taxon>
        <taxon>Bacteroidota</taxon>
        <taxon>Bacteroidia</taxon>
        <taxon>Bacteroidales</taxon>
        <taxon>Tannerellaceae</taxon>
        <taxon>Parabacteroides</taxon>
    </lineage>
</organism>
<dbReference type="RefSeq" id="WP_046147171.1">
    <property type="nucleotide sequence ID" value="NZ_KQ033913.1"/>
</dbReference>